<sequence length="183" mass="18930">MANPTAPIAATLPENALHVEPAVFGISASGFVALSMLVVIGIILWKKVPALVGRALDAKIASIRHDLDEAKSLRVEAEAMLAEAKKRDAAAQNDAAAIVAHAQQDAEAMLAKAKVDAAELVRRRTQMAEDKIGAAERSALAEVRGRAAAAAAGAAAAIIAERHTAEADRVLVDRAIAGIGRAH</sequence>
<evidence type="ECO:0000256" key="1">
    <source>
        <dbReference type="ARBA" id="ARBA00022448"/>
    </source>
</evidence>
<evidence type="ECO:0000256" key="13">
    <source>
        <dbReference type="RuleBase" id="RU003848"/>
    </source>
</evidence>
<comment type="function">
    <text evidence="9 12">F(1)F(0) ATP synthase produces ATP from ADP in the presence of a proton or sodium gradient. F-type ATPases consist of two structural domains, F(1) containing the extramembraneous catalytic core and F(0) containing the membrane proton channel, linked together by a central stalk and a peripheral stalk. During catalysis, ATP synthesis in the catalytic domain of F(1) is coupled via a rotary mechanism of the central stalk subunits to proton translocation.</text>
</comment>
<keyword evidence="6 12" id="KW-0406">Ion transport</keyword>
<keyword evidence="16" id="KW-1185">Reference proteome</keyword>
<protein>
    <recommendedName>
        <fullName evidence="12">ATP synthase subunit b</fullName>
    </recommendedName>
    <alternativeName>
        <fullName evidence="12">ATP synthase F(0) sector subunit b</fullName>
    </alternativeName>
    <alternativeName>
        <fullName evidence="12">ATPase subunit I</fullName>
    </alternativeName>
    <alternativeName>
        <fullName evidence="12">F-type ATPase subunit b</fullName>
        <shortName evidence="12">F-ATPase subunit b</shortName>
    </alternativeName>
</protein>
<keyword evidence="7 12" id="KW-0472">Membrane</keyword>
<keyword evidence="1 12" id="KW-0813">Transport</keyword>
<dbReference type="GO" id="GO:0045259">
    <property type="term" value="C:proton-transporting ATP synthase complex"/>
    <property type="evidence" value="ECO:0007669"/>
    <property type="project" value="UniProtKB-KW"/>
</dbReference>
<dbReference type="CDD" id="cd06503">
    <property type="entry name" value="ATP-synt_Fo_b"/>
    <property type="match status" value="1"/>
</dbReference>
<evidence type="ECO:0000313" key="15">
    <source>
        <dbReference type="EMBL" id="MBB4154563.1"/>
    </source>
</evidence>
<dbReference type="InterPro" id="IPR002146">
    <property type="entry name" value="ATP_synth_b/b'su_bac/chlpt"/>
</dbReference>
<reference evidence="15 16" key="1">
    <citation type="submission" date="2020-08" db="EMBL/GenBank/DDBJ databases">
        <title>Genomic Encyclopedia of Type Strains, Phase IV (KMG-IV): sequencing the most valuable type-strain genomes for metagenomic binning, comparative biology and taxonomic classification.</title>
        <authorList>
            <person name="Goeker M."/>
        </authorList>
    </citation>
    <scope>NUCLEOTIDE SEQUENCE [LARGE SCALE GENOMIC DNA]</scope>
    <source>
        <strain evidence="15 16">YC6723</strain>
    </source>
</reference>
<comment type="caution">
    <text evidence="15">The sequence shown here is derived from an EMBL/GenBank/DDBJ whole genome shotgun (WGS) entry which is preliminary data.</text>
</comment>
<evidence type="ECO:0000256" key="4">
    <source>
        <dbReference type="ARBA" id="ARBA00022781"/>
    </source>
</evidence>
<comment type="subcellular location">
    <subcellularLocation>
        <location evidence="12">Cell membrane</location>
        <topology evidence="12">Single-pass membrane protein</topology>
    </subcellularLocation>
    <subcellularLocation>
        <location evidence="11">Endomembrane system</location>
        <topology evidence="11">Single-pass membrane protein</topology>
    </subcellularLocation>
</comment>
<dbReference type="GO" id="GO:0012505">
    <property type="term" value="C:endomembrane system"/>
    <property type="evidence" value="ECO:0007669"/>
    <property type="project" value="UniProtKB-SubCell"/>
</dbReference>
<keyword evidence="5 12" id="KW-1133">Transmembrane helix</keyword>
<dbReference type="RefSeq" id="WP_183985223.1">
    <property type="nucleotide sequence ID" value="NZ_JACIEV010000007.1"/>
</dbReference>
<name>A0A840F5L2_9SPHN</name>
<gene>
    <name evidence="12" type="primary">atpF</name>
    <name evidence="15" type="ORF">GGQ80_002479</name>
</gene>
<keyword evidence="3 12" id="KW-0812">Transmembrane</keyword>
<proteinExistence type="inferred from homology"/>
<evidence type="ECO:0000256" key="9">
    <source>
        <dbReference type="ARBA" id="ARBA00025198"/>
    </source>
</evidence>
<accession>A0A840F5L2</accession>
<comment type="similarity">
    <text evidence="12 13">Belongs to the ATPase B chain family.</text>
</comment>
<comment type="function">
    <text evidence="10">Component of the F(0) channel, it forms part of the peripheral stalk, linking F(1) to F(0). The b'-subunit is a diverged and duplicated form of b found in plants and photosynthetic bacteria.</text>
</comment>
<keyword evidence="2 12" id="KW-0138">CF(0)</keyword>
<feature type="coiled-coil region" evidence="14">
    <location>
        <begin position="67"/>
        <end position="123"/>
    </location>
</feature>
<evidence type="ECO:0000256" key="7">
    <source>
        <dbReference type="ARBA" id="ARBA00023136"/>
    </source>
</evidence>
<keyword evidence="8 12" id="KW-0066">ATP synthesis</keyword>
<evidence type="ECO:0000256" key="10">
    <source>
        <dbReference type="ARBA" id="ARBA00025614"/>
    </source>
</evidence>
<evidence type="ECO:0000256" key="11">
    <source>
        <dbReference type="ARBA" id="ARBA00037847"/>
    </source>
</evidence>
<organism evidence="15 16">
    <name type="scientific">Sphingomonas jinjuensis</name>
    <dbReference type="NCBI Taxonomy" id="535907"/>
    <lineage>
        <taxon>Bacteria</taxon>
        <taxon>Pseudomonadati</taxon>
        <taxon>Pseudomonadota</taxon>
        <taxon>Alphaproteobacteria</taxon>
        <taxon>Sphingomonadales</taxon>
        <taxon>Sphingomonadaceae</taxon>
        <taxon>Sphingomonas</taxon>
    </lineage>
</organism>
<comment type="subunit">
    <text evidence="12">F-type ATPases have 2 components, F(1) - the catalytic core - and F(0) - the membrane proton channel. F(1) has five subunits: alpha(3), beta(3), gamma(1), delta(1), epsilon(1). F(0) has three main subunits: a(1), b(2) and c(10-14). The alpha and beta chains form an alternating ring which encloses part of the gamma chain. F(1) is attached to F(0) by a central stalk formed by the gamma and epsilon chains, while a peripheral stalk is formed by the delta and b chains.</text>
</comment>
<keyword evidence="14" id="KW-0175">Coiled coil</keyword>
<evidence type="ECO:0000256" key="8">
    <source>
        <dbReference type="ARBA" id="ARBA00023310"/>
    </source>
</evidence>
<evidence type="ECO:0000256" key="5">
    <source>
        <dbReference type="ARBA" id="ARBA00022989"/>
    </source>
</evidence>
<dbReference type="GO" id="GO:0005886">
    <property type="term" value="C:plasma membrane"/>
    <property type="evidence" value="ECO:0007669"/>
    <property type="project" value="UniProtKB-SubCell"/>
</dbReference>
<evidence type="ECO:0000256" key="2">
    <source>
        <dbReference type="ARBA" id="ARBA00022547"/>
    </source>
</evidence>
<evidence type="ECO:0000256" key="14">
    <source>
        <dbReference type="SAM" id="Coils"/>
    </source>
</evidence>
<evidence type="ECO:0000256" key="6">
    <source>
        <dbReference type="ARBA" id="ARBA00023065"/>
    </source>
</evidence>
<feature type="transmembrane region" description="Helical" evidence="12">
    <location>
        <begin position="22"/>
        <end position="45"/>
    </location>
</feature>
<dbReference type="HAMAP" id="MF_01398">
    <property type="entry name" value="ATP_synth_b_bprime"/>
    <property type="match status" value="1"/>
</dbReference>
<evidence type="ECO:0000256" key="12">
    <source>
        <dbReference type="HAMAP-Rule" id="MF_01398"/>
    </source>
</evidence>
<dbReference type="Pfam" id="PF00430">
    <property type="entry name" value="ATP-synt_B"/>
    <property type="match status" value="1"/>
</dbReference>
<evidence type="ECO:0000256" key="3">
    <source>
        <dbReference type="ARBA" id="ARBA00022692"/>
    </source>
</evidence>
<keyword evidence="4 12" id="KW-0375">Hydrogen ion transport</keyword>
<evidence type="ECO:0000313" key="16">
    <source>
        <dbReference type="Proteomes" id="UP000529795"/>
    </source>
</evidence>
<keyword evidence="12" id="KW-1003">Cell membrane</keyword>
<dbReference type="AlphaFoldDB" id="A0A840F5L2"/>
<dbReference type="Proteomes" id="UP000529795">
    <property type="component" value="Unassembled WGS sequence"/>
</dbReference>
<dbReference type="EMBL" id="JACIEV010000007">
    <property type="protein sequence ID" value="MBB4154563.1"/>
    <property type="molecule type" value="Genomic_DNA"/>
</dbReference>
<dbReference type="GO" id="GO:0046933">
    <property type="term" value="F:proton-transporting ATP synthase activity, rotational mechanism"/>
    <property type="evidence" value="ECO:0007669"/>
    <property type="project" value="UniProtKB-UniRule"/>
</dbReference>